<feature type="signal peptide" evidence="1">
    <location>
        <begin position="1"/>
        <end position="18"/>
    </location>
</feature>
<accession>A0ABN8M1J2</accession>
<organism evidence="2 3">
    <name type="scientific">Porites evermanni</name>
    <dbReference type="NCBI Taxonomy" id="104178"/>
    <lineage>
        <taxon>Eukaryota</taxon>
        <taxon>Metazoa</taxon>
        <taxon>Cnidaria</taxon>
        <taxon>Anthozoa</taxon>
        <taxon>Hexacorallia</taxon>
        <taxon>Scleractinia</taxon>
        <taxon>Fungiina</taxon>
        <taxon>Poritidae</taxon>
        <taxon>Porites</taxon>
    </lineage>
</organism>
<protein>
    <submittedName>
        <fullName evidence="2">Uncharacterized protein</fullName>
    </submittedName>
</protein>
<comment type="caution">
    <text evidence="2">The sequence shown here is derived from an EMBL/GenBank/DDBJ whole genome shotgun (WGS) entry which is preliminary data.</text>
</comment>
<dbReference type="Proteomes" id="UP001159427">
    <property type="component" value="Unassembled WGS sequence"/>
</dbReference>
<evidence type="ECO:0000313" key="3">
    <source>
        <dbReference type="Proteomes" id="UP001159427"/>
    </source>
</evidence>
<reference evidence="2 3" key="1">
    <citation type="submission" date="2022-05" db="EMBL/GenBank/DDBJ databases">
        <authorList>
            <consortium name="Genoscope - CEA"/>
            <person name="William W."/>
        </authorList>
    </citation>
    <scope>NUCLEOTIDE SEQUENCE [LARGE SCALE GENOMIC DNA]</scope>
</reference>
<sequence length="101" mass="10583">MKLLVILACVLCISVAAGLKCYTCTSSVSEEDCTKNQQEIDCGAVSDRCATTGLKFTVGSQSTTSFTKICSTKQVCDTAETAVLNACKSAQVSCATQHNSQ</sequence>
<keyword evidence="3" id="KW-1185">Reference proteome</keyword>
<dbReference type="SUPFAM" id="SSF57302">
    <property type="entry name" value="Snake toxin-like"/>
    <property type="match status" value="1"/>
</dbReference>
<keyword evidence="1" id="KW-0732">Signal</keyword>
<proteinExistence type="predicted"/>
<evidence type="ECO:0000256" key="1">
    <source>
        <dbReference type="SAM" id="SignalP"/>
    </source>
</evidence>
<feature type="chain" id="PRO_5046805248" evidence="1">
    <location>
        <begin position="19"/>
        <end position="101"/>
    </location>
</feature>
<dbReference type="EMBL" id="CALNXI010000188">
    <property type="protein sequence ID" value="CAH3021601.1"/>
    <property type="molecule type" value="Genomic_DNA"/>
</dbReference>
<evidence type="ECO:0000313" key="2">
    <source>
        <dbReference type="EMBL" id="CAH3021601.1"/>
    </source>
</evidence>
<feature type="non-terminal residue" evidence="2">
    <location>
        <position position="101"/>
    </location>
</feature>
<dbReference type="Gene3D" id="2.10.60.10">
    <property type="entry name" value="CD59"/>
    <property type="match status" value="1"/>
</dbReference>
<dbReference type="InterPro" id="IPR045860">
    <property type="entry name" value="Snake_toxin-like_sf"/>
</dbReference>
<gene>
    <name evidence="2" type="ORF">PEVE_00012028</name>
</gene>
<name>A0ABN8M1J2_9CNID</name>